<sequence length="66" mass="7516">MAWPAAGVLCCQAFSVAGEEMCVRSEGRRRPLWVYDVWAQGRDREMMIEPVMWCQPQDAVGGRPED</sequence>
<dbReference type="AlphaFoldDB" id="B6UHE1"/>
<keyword evidence="1" id="KW-0732">Signal</keyword>
<accession>B6UHE1</accession>
<proteinExistence type="evidence at transcript level"/>
<protein>
    <submittedName>
        <fullName evidence="2">Uncharacterized protein</fullName>
    </submittedName>
</protein>
<evidence type="ECO:0000313" key="2">
    <source>
        <dbReference type="EMBL" id="ACG48774.1"/>
    </source>
</evidence>
<organism evidence="2">
    <name type="scientific">Zea mays</name>
    <name type="common">Maize</name>
    <dbReference type="NCBI Taxonomy" id="4577"/>
    <lineage>
        <taxon>Eukaryota</taxon>
        <taxon>Viridiplantae</taxon>
        <taxon>Streptophyta</taxon>
        <taxon>Embryophyta</taxon>
        <taxon>Tracheophyta</taxon>
        <taxon>Spermatophyta</taxon>
        <taxon>Magnoliopsida</taxon>
        <taxon>Liliopsida</taxon>
        <taxon>Poales</taxon>
        <taxon>Poaceae</taxon>
        <taxon>PACMAD clade</taxon>
        <taxon>Panicoideae</taxon>
        <taxon>Andropogonodae</taxon>
        <taxon>Andropogoneae</taxon>
        <taxon>Tripsacinae</taxon>
        <taxon>Zea</taxon>
    </lineage>
</organism>
<dbReference type="EMBL" id="EU976656">
    <property type="protein sequence ID" value="ACG48774.1"/>
    <property type="molecule type" value="mRNA"/>
</dbReference>
<name>B6UHE1_MAIZE</name>
<evidence type="ECO:0000256" key="1">
    <source>
        <dbReference type="SAM" id="SignalP"/>
    </source>
</evidence>
<feature type="signal peptide" evidence="1">
    <location>
        <begin position="1"/>
        <end position="18"/>
    </location>
</feature>
<feature type="chain" id="PRO_5002850697" evidence="1">
    <location>
        <begin position="19"/>
        <end position="66"/>
    </location>
</feature>
<reference evidence="2" key="1">
    <citation type="journal article" date="2009" name="Plant Mol. Biol.">
        <title>Insights into corn genes derived from large-scale cDNA sequencing.</title>
        <authorList>
            <person name="Alexandrov N.N."/>
            <person name="Brover V.V."/>
            <person name="Freidin S."/>
            <person name="Troukhan M.E."/>
            <person name="Tatarinova T.V."/>
            <person name="Zhang H."/>
            <person name="Swaller T.J."/>
            <person name="Lu Y.P."/>
            <person name="Bouck J."/>
            <person name="Flavell R.B."/>
            <person name="Feldmann K.A."/>
        </authorList>
    </citation>
    <scope>NUCLEOTIDE SEQUENCE</scope>
</reference>